<dbReference type="InterPro" id="IPR018303">
    <property type="entry name" value="ATPase_P-typ_P_site"/>
</dbReference>
<dbReference type="GeneTree" id="ENSGT00940000159568"/>
<reference evidence="17" key="1">
    <citation type="submission" date="2025-08" db="UniProtKB">
        <authorList>
            <consortium name="Ensembl"/>
        </authorList>
    </citation>
    <scope>IDENTIFICATION</scope>
</reference>
<dbReference type="NCBIfam" id="TIGR01494">
    <property type="entry name" value="ATPase_P-type"/>
    <property type="match status" value="2"/>
</dbReference>
<evidence type="ECO:0000256" key="1">
    <source>
        <dbReference type="ARBA" id="ARBA00004166"/>
    </source>
</evidence>
<evidence type="ECO:0000256" key="11">
    <source>
        <dbReference type="ARBA" id="ARBA00022989"/>
    </source>
</evidence>
<dbReference type="InterPro" id="IPR044492">
    <property type="entry name" value="P_typ_ATPase_HD_dom"/>
</dbReference>
<dbReference type="InterPro" id="IPR027256">
    <property type="entry name" value="P-typ_ATPase_IB"/>
</dbReference>
<keyword evidence="6" id="KW-0677">Repeat</keyword>
<evidence type="ECO:0000313" key="17">
    <source>
        <dbReference type="Ensembl" id="ENSCVAP00000015339.1"/>
    </source>
</evidence>
<feature type="transmembrane region" description="Helical" evidence="15">
    <location>
        <begin position="755"/>
        <end position="776"/>
    </location>
</feature>
<dbReference type="FunFam" id="2.70.150.10:FF:000002">
    <property type="entry name" value="Copper-transporting ATPase 1, putative"/>
    <property type="match status" value="1"/>
</dbReference>
<feature type="transmembrane region" description="Helical" evidence="15">
    <location>
        <begin position="782"/>
        <end position="804"/>
    </location>
</feature>
<evidence type="ECO:0000256" key="8">
    <source>
        <dbReference type="ARBA" id="ARBA00022796"/>
    </source>
</evidence>
<keyword evidence="8" id="KW-0187">Copper transport</keyword>
<dbReference type="KEGG" id="cvg:107101958"/>
<dbReference type="SUPFAM" id="SSF55008">
    <property type="entry name" value="HMA, heavy metal-associated domain"/>
    <property type="match status" value="6"/>
</dbReference>
<dbReference type="InterPro" id="IPR036412">
    <property type="entry name" value="HAD-like_sf"/>
</dbReference>
<dbReference type="InterPro" id="IPR036163">
    <property type="entry name" value="HMA_dom_sf"/>
</dbReference>
<dbReference type="InterPro" id="IPR023214">
    <property type="entry name" value="HAD_sf"/>
</dbReference>
<dbReference type="EC" id="7.2.2.8" evidence="2"/>
<comment type="subcellular location">
    <subcellularLocation>
        <location evidence="1">Golgi apparatus</location>
        <location evidence="1">trans-Golgi network membrane</location>
        <topology evidence="1">Multi-pass membrane protein</topology>
    </subcellularLocation>
    <subcellularLocation>
        <location evidence="15">Membrane</location>
    </subcellularLocation>
</comment>
<feature type="transmembrane region" description="Helical" evidence="15">
    <location>
        <begin position="947"/>
        <end position="974"/>
    </location>
</feature>
<dbReference type="GO" id="GO:0140581">
    <property type="term" value="F:P-type monovalent copper transporter activity"/>
    <property type="evidence" value="ECO:0007669"/>
    <property type="project" value="UniProtKB-EC"/>
</dbReference>
<keyword evidence="13" id="KW-0406">Ion transport</keyword>
<dbReference type="SUPFAM" id="SSF81665">
    <property type="entry name" value="Calcium ATPase, transmembrane domain M"/>
    <property type="match status" value="1"/>
</dbReference>
<sequence>MTQKVSLSSVSLGVEGMTCGSCVQSIEQWIGSLHGVIQIKVSLEQKSATVIFDPSQQSPESLSEAIEDMGFESSVPESSTATPVSTDTQLIPTSGLTSAAQNQALEKLSEIPGVLDVQESPPSMGLTVTFVPSLTSIQLLREVVAAASPQEIPTPGSPSQKDLNLSQSDAVGAEAAVLKFSIEGMTCHSCTTTIEGKIGKLKGIKKIKVVLDSQEATVVYLPYLITIQTIIDQIGVAGFKATVKSKSRPLQLSHRDMERFIDSQKATLSSPSETSEETEVFIDTALTRLSVKGMHCRSCVANIQDNISMLPGVSSVEVSLEKEEASICYDPLKVSVTQLQQAIEALPPGNFKTEPLDFSHTLSPVSTALHPRPAATQPCFTQPLVASVNIHIEGMTCNSCVQSIEGMMSQRKGVRSAQVSLTDHQGVFEYDPLLTTPEELKEAVEDMGFDAFLPESNSLLPASDPILPKSPRIQKKDLDNELHKETVLEPTGDTPSKCYIQIGGMTCASCVSNIERNLKNEAGIYSVLVALMASKAEVRYNSEVTDPLKIAECVRELGFTASVMENYEGSDGNLELVVRGMTCASCVHKIESTLVREKGVIYTSVALATNKAHVKYDAEVIGPRDIIKLIENLGFEASLVKRDRSASHLDHSKEIRQWWKSFFVSLIFCVPVMGMMIYMMIMDHKMNASHHHNATIEDRNLYHSHMFLEKQLLPGLSIMNLLSFLFCVPVQFIGGRYFYIQAWKAFKHKSANMDVLIVLATTIAFSYSLVILIVAMAEKAKVNPITFFDTPPMLFVFISLGRWLEQIAKSKTSEALSKLMSLQATEATVVTLSSDNSILSEEQVEVELVQRGDVVKVVPGGKFPVDGRVIEGHSMADESLITGEAMPVTKKPGSSVIAGSINQNGSLLVSATHVGMDTTLSQIVKLVEEAQTSKAPIQQYADKISGYFVPFIVGISLLTLIAWIIIGFLDFSLVEDFFPGYDRSISRTEAVIRFAFQASITVLCIACPCSLGLATPTAVMVGTGVGAQNGILIKGGEPLEMAHKVQSVVFDKTGTITYGAPKVIQVKMVVEGNKMPRSRLLAIVGTAENNSEHPLGAAITKYCKQELGTESLGTCTDFQAVPGCGIRCQVSNTEYLLKQADSDSEDSNQRSGVLVQISDTRLPANSHPLTMDPQPLSLVQTAAYVVLIGNREWMRRNCLQLRPDIDEAMIEHERRGRTAVLVAVDNELCAMVAIADTVKPEAELAVHTLTSMGLEVVLMTGDNSKTARAIAAQVGIRKVFAEVLPSHKVAKVEQLQQAGKRVAMVGDGVNDSPALAMADVGIAIGTGTDVAIEAADVVLIRNDLLDVVASIDLSKKTVKRIRINFVFALIYNLVGIPIAAGVFLPIGLVLHPWMGSAAMALSSVSVVLSSLLLKCYTKPSAEKLEAKLGNSRRQGSLSDVSVHIGMGDLRRPSPKLSLLDRIVNYSRASINSLRSDKHSLNSLVLSEPDKHSLLVGEALCEEEIC</sequence>
<accession>A0A3Q2DA31</accession>
<dbReference type="SFLD" id="SFLDG00002">
    <property type="entry name" value="C1.7:_P-type_atpase_like"/>
    <property type="match status" value="1"/>
</dbReference>
<organism evidence="17 18">
    <name type="scientific">Cyprinodon variegatus</name>
    <name type="common">Sheepshead minnow</name>
    <dbReference type="NCBI Taxonomy" id="28743"/>
    <lineage>
        <taxon>Eukaryota</taxon>
        <taxon>Metazoa</taxon>
        <taxon>Chordata</taxon>
        <taxon>Craniata</taxon>
        <taxon>Vertebrata</taxon>
        <taxon>Euteleostomi</taxon>
        <taxon>Actinopterygii</taxon>
        <taxon>Neopterygii</taxon>
        <taxon>Teleostei</taxon>
        <taxon>Neoteleostei</taxon>
        <taxon>Acanthomorphata</taxon>
        <taxon>Ovalentaria</taxon>
        <taxon>Atherinomorphae</taxon>
        <taxon>Cyprinodontiformes</taxon>
        <taxon>Cyprinodontidae</taxon>
        <taxon>Cyprinodon</taxon>
    </lineage>
</organism>
<evidence type="ECO:0000256" key="5">
    <source>
        <dbReference type="ARBA" id="ARBA00022723"/>
    </source>
</evidence>
<dbReference type="Proteomes" id="UP000265020">
    <property type="component" value="Unassembled WGS sequence"/>
</dbReference>
<dbReference type="PANTHER" id="PTHR46594:SF4">
    <property type="entry name" value="P-TYPE CATION-TRANSPORTING ATPASE"/>
    <property type="match status" value="1"/>
</dbReference>
<dbReference type="InterPro" id="IPR017969">
    <property type="entry name" value="Heavy-metal-associated_CS"/>
</dbReference>
<dbReference type="Gene3D" id="3.30.70.100">
    <property type="match status" value="6"/>
</dbReference>
<dbReference type="SFLD" id="SFLDS00003">
    <property type="entry name" value="Haloacid_Dehalogenase"/>
    <property type="match status" value="1"/>
</dbReference>
<name>A0A3Q2DA31_CYPVA</name>
<dbReference type="InterPro" id="IPR023299">
    <property type="entry name" value="ATPase_P-typ_cyto_dom_N"/>
</dbReference>
<dbReference type="GeneID" id="107101958"/>
<feature type="domain" description="HMA" evidence="16">
    <location>
        <begin position="496"/>
        <end position="562"/>
    </location>
</feature>
<dbReference type="GO" id="GO:0005507">
    <property type="term" value="F:copper ion binding"/>
    <property type="evidence" value="ECO:0007669"/>
    <property type="project" value="InterPro"/>
</dbReference>
<dbReference type="FunFam" id="3.40.50.1000:FF:000092">
    <property type="entry name" value="copper-transporting ATPase 1 isoform X2"/>
    <property type="match status" value="1"/>
</dbReference>
<dbReference type="PANTHER" id="PTHR46594">
    <property type="entry name" value="P-TYPE CATION-TRANSPORTING ATPASE"/>
    <property type="match status" value="1"/>
</dbReference>
<dbReference type="Gene3D" id="3.40.1110.10">
    <property type="entry name" value="Calcium-transporting ATPase, cytoplasmic domain N"/>
    <property type="match status" value="1"/>
</dbReference>
<dbReference type="Pfam" id="PF00122">
    <property type="entry name" value="E1-E2_ATPase"/>
    <property type="match status" value="1"/>
</dbReference>
<evidence type="ECO:0000256" key="4">
    <source>
        <dbReference type="ARBA" id="ARBA00022692"/>
    </source>
</evidence>
<dbReference type="InterPro" id="IPR006121">
    <property type="entry name" value="HMA_dom"/>
</dbReference>
<keyword evidence="10" id="KW-1278">Translocase</keyword>
<dbReference type="PRINTS" id="PR00942">
    <property type="entry name" value="CUATPASEI"/>
</dbReference>
<feature type="domain" description="HMA" evidence="16">
    <location>
        <begin position="572"/>
        <end position="638"/>
    </location>
</feature>
<feature type="domain" description="HMA" evidence="16">
    <location>
        <begin position="285"/>
        <end position="351"/>
    </location>
</feature>
<feature type="domain" description="HMA" evidence="16">
    <location>
        <begin position="176"/>
        <end position="242"/>
    </location>
</feature>
<dbReference type="GO" id="GO:0005802">
    <property type="term" value="C:trans-Golgi network"/>
    <property type="evidence" value="ECO:0007669"/>
    <property type="project" value="UniProtKB-ARBA"/>
</dbReference>
<dbReference type="RefSeq" id="XP_015256544.1">
    <property type="nucleotide sequence ID" value="XM_015401058.1"/>
</dbReference>
<dbReference type="NCBIfam" id="TIGR00003">
    <property type="entry name" value="copper ion binding protein"/>
    <property type="match status" value="5"/>
</dbReference>
<dbReference type="InterPro" id="IPR059000">
    <property type="entry name" value="ATPase_P-type_domA"/>
</dbReference>
<dbReference type="OrthoDB" id="432719at2759"/>
<dbReference type="SFLD" id="SFLDF00027">
    <property type="entry name" value="p-type_atpase"/>
    <property type="match status" value="1"/>
</dbReference>
<dbReference type="PROSITE" id="PS01047">
    <property type="entry name" value="HMA_1"/>
    <property type="match status" value="5"/>
</dbReference>
<dbReference type="InterPro" id="IPR006122">
    <property type="entry name" value="HMA_Cu_ion-bd"/>
</dbReference>
<evidence type="ECO:0000256" key="2">
    <source>
        <dbReference type="ARBA" id="ARBA00012517"/>
    </source>
</evidence>
<dbReference type="GO" id="GO:0005524">
    <property type="term" value="F:ATP binding"/>
    <property type="evidence" value="ECO:0007669"/>
    <property type="project" value="UniProtKB-UniRule"/>
</dbReference>
<evidence type="ECO:0000256" key="6">
    <source>
        <dbReference type="ARBA" id="ARBA00022737"/>
    </source>
</evidence>
<evidence type="ECO:0000256" key="3">
    <source>
        <dbReference type="ARBA" id="ARBA00022448"/>
    </source>
</evidence>
<feature type="transmembrane region" description="Helical" evidence="15">
    <location>
        <begin position="1393"/>
        <end position="1413"/>
    </location>
</feature>
<evidence type="ECO:0000256" key="15">
    <source>
        <dbReference type="RuleBase" id="RU362081"/>
    </source>
</evidence>
<keyword evidence="3" id="KW-0813">Transport</keyword>
<dbReference type="PROSITE" id="PS00154">
    <property type="entry name" value="ATPASE_E1_E2"/>
    <property type="match status" value="1"/>
</dbReference>
<dbReference type="STRING" id="28743.ENSCVAP00000015339"/>
<dbReference type="InterPro" id="IPR023298">
    <property type="entry name" value="ATPase_P-typ_TM_dom_sf"/>
</dbReference>
<dbReference type="Gene3D" id="3.40.50.1000">
    <property type="entry name" value="HAD superfamily/HAD-like"/>
    <property type="match status" value="1"/>
</dbReference>
<dbReference type="GO" id="GO:0016887">
    <property type="term" value="F:ATP hydrolysis activity"/>
    <property type="evidence" value="ECO:0007669"/>
    <property type="project" value="InterPro"/>
</dbReference>
<evidence type="ECO:0000256" key="14">
    <source>
        <dbReference type="ARBA" id="ARBA00023136"/>
    </source>
</evidence>
<dbReference type="FunFam" id="3.40.50.1000:FF:000144">
    <property type="entry name" value="copper-transporting ATPase 1 isoform X2"/>
    <property type="match status" value="1"/>
</dbReference>
<proteinExistence type="inferred from homology"/>
<feature type="domain" description="HMA" evidence="16">
    <location>
        <begin position="386"/>
        <end position="452"/>
    </location>
</feature>
<dbReference type="Gene3D" id="2.70.150.10">
    <property type="entry name" value="Calcium-transporting ATPase, cytoplasmic transduction domain A"/>
    <property type="match status" value="1"/>
</dbReference>
<dbReference type="SUPFAM" id="SSF56784">
    <property type="entry name" value="HAD-like"/>
    <property type="match status" value="1"/>
</dbReference>
<dbReference type="PRINTS" id="PR00119">
    <property type="entry name" value="CATATPASE"/>
</dbReference>
<keyword evidence="12" id="KW-0186">Copper</keyword>
<dbReference type="SUPFAM" id="SSF81660">
    <property type="entry name" value="Metal cation-transporting ATPase, ATP-binding domain N"/>
    <property type="match status" value="1"/>
</dbReference>
<feature type="transmembrane region" description="Helical" evidence="15">
    <location>
        <begin position="994"/>
        <end position="1014"/>
    </location>
</feature>
<evidence type="ECO:0000256" key="7">
    <source>
        <dbReference type="ARBA" id="ARBA00022741"/>
    </source>
</evidence>
<keyword evidence="14 15" id="KW-0472">Membrane</keyword>
<reference evidence="17" key="2">
    <citation type="submission" date="2025-09" db="UniProtKB">
        <authorList>
            <consortium name="Ensembl"/>
        </authorList>
    </citation>
    <scope>IDENTIFICATION</scope>
</reference>
<evidence type="ECO:0000256" key="12">
    <source>
        <dbReference type="ARBA" id="ARBA00023008"/>
    </source>
</evidence>
<keyword evidence="9 15" id="KW-0067">ATP-binding</keyword>
<dbReference type="FunFam" id="3.40.1110.10:FF:000023">
    <property type="entry name" value="Copper-transporting ATPase 1, putative"/>
    <property type="match status" value="1"/>
</dbReference>
<dbReference type="Ensembl" id="ENSCVAT00000023713.1">
    <property type="protein sequence ID" value="ENSCVAP00000015339.1"/>
    <property type="gene ID" value="ENSCVAG00000018227.1"/>
</dbReference>
<dbReference type="CDD" id="cd00371">
    <property type="entry name" value="HMA"/>
    <property type="match status" value="6"/>
</dbReference>
<comment type="similarity">
    <text evidence="15">Belongs to the cation transport ATPase (P-type) (TC 3.A.3) family. Type IB subfamily.</text>
</comment>
<dbReference type="FunFam" id="3.30.70.100:FF:000001">
    <property type="entry name" value="ATPase copper transporting beta"/>
    <property type="match status" value="6"/>
</dbReference>
<evidence type="ECO:0000313" key="18">
    <source>
        <dbReference type="Proteomes" id="UP000265020"/>
    </source>
</evidence>
<evidence type="ECO:0000256" key="13">
    <source>
        <dbReference type="ARBA" id="ARBA00023065"/>
    </source>
</evidence>
<keyword evidence="5 15" id="KW-0479">Metal-binding</keyword>
<dbReference type="InterPro" id="IPR001757">
    <property type="entry name" value="P_typ_ATPase"/>
</dbReference>
<feature type="domain" description="HMA" evidence="16">
    <location>
        <begin position="8"/>
        <end position="74"/>
    </location>
</feature>
<keyword evidence="4 15" id="KW-0812">Transmembrane</keyword>
<keyword evidence="11 15" id="KW-1133">Transmembrane helix</keyword>
<dbReference type="PROSITE" id="PS50846">
    <property type="entry name" value="HMA_2"/>
    <property type="match status" value="6"/>
</dbReference>
<dbReference type="InterPro" id="IPR008250">
    <property type="entry name" value="ATPase_P-typ_transduc_dom_A_sf"/>
</dbReference>
<feature type="transmembrane region" description="Helical" evidence="15">
    <location>
        <begin position="662"/>
        <end position="681"/>
    </location>
</feature>
<dbReference type="Pfam" id="PF00702">
    <property type="entry name" value="Hydrolase"/>
    <property type="match status" value="1"/>
</dbReference>
<dbReference type="CTD" id="538"/>
<evidence type="ECO:0000259" key="16">
    <source>
        <dbReference type="PROSITE" id="PS50846"/>
    </source>
</evidence>
<dbReference type="Pfam" id="PF00403">
    <property type="entry name" value="HMA"/>
    <property type="match status" value="6"/>
</dbReference>
<keyword evidence="18" id="KW-1185">Reference proteome</keyword>
<evidence type="ECO:0000256" key="9">
    <source>
        <dbReference type="ARBA" id="ARBA00022840"/>
    </source>
</evidence>
<evidence type="ECO:0000256" key="10">
    <source>
        <dbReference type="ARBA" id="ARBA00022967"/>
    </source>
</evidence>
<feature type="transmembrane region" description="Helical" evidence="15">
    <location>
        <begin position="1365"/>
        <end position="1387"/>
    </location>
</feature>
<dbReference type="CDD" id="cd02094">
    <property type="entry name" value="P-type_ATPase_Cu-like"/>
    <property type="match status" value="1"/>
</dbReference>
<dbReference type="SUPFAM" id="SSF81653">
    <property type="entry name" value="Calcium ATPase, transduction domain A"/>
    <property type="match status" value="1"/>
</dbReference>
<keyword evidence="7 15" id="KW-0547">Nucleotide-binding</keyword>
<dbReference type="GO" id="GO:0016020">
    <property type="term" value="C:membrane"/>
    <property type="evidence" value="ECO:0007669"/>
    <property type="project" value="UniProtKB-SubCell"/>
</dbReference>
<feature type="transmembrane region" description="Helical" evidence="15">
    <location>
        <begin position="712"/>
        <end position="734"/>
    </location>
</feature>
<protein>
    <recommendedName>
        <fullName evidence="2">P-type Cu(+) transporter</fullName>
        <ecNumber evidence="2">7.2.2.8</ecNumber>
    </recommendedName>
</protein>
<dbReference type="NCBIfam" id="TIGR01525">
    <property type="entry name" value="ATPase-IB_hvy"/>
    <property type="match status" value="1"/>
</dbReference>